<name>A0A091CZH4_FUKDA</name>
<dbReference type="EMBL" id="KN123755">
    <property type="protein sequence ID" value="KFO23653.1"/>
    <property type="molecule type" value="Genomic_DNA"/>
</dbReference>
<accession>A0A091CZH4</accession>
<proteinExistence type="predicted"/>
<dbReference type="SUPFAM" id="SSF50729">
    <property type="entry name" value="PH domain-like"/>
    <property type="match status" value="1"/>
</dbReference>
<organism evidence="1 2">
    <name type="scientific">Fukomys damarensis</name>
    <name type="common">Damaraland mole rat</name>
    <name type="synonym">Cryptomys damarensis</name>
    <dbReference type="NCBI Taxonomy" id="885580"/>
    <lineage>
        <taxon>Eukaryota</taxon>
        <taxon>Metazoa</taxon>
        <taxon>Chordata</taxon>
        <taxon>Craniata</taxon>
        <taxon>Vertebrata</taxon>
        <taxon>Euteleostomi</taxon>
        <taxon>Mammalia</taxon>
        <taxon>Eutheria</taxon>
        <taxon>Euarchontoglires</taxon>
        <taxon>Glires</taxon>
        <taxon>Rodentia</taxon>
        <taxon>Hystricomorpha</taxon>
        <taxon>Bathyergidae</taxon>
        <taxon>Fukomys</taxon>
    </lineage>
</organism>
<dbReference type="AlphaFoldDB" id="A0A091CZH4"/>
<evidence type="ECO:0000313" key="2">
    <source>
        <dbReference type="Proteomes" id="UP000028990"/>
    </source>
</evidence>
<reference evidence="1 2" key="1">
    <citation type="submission" date="2013-11" db="EMBL/GenBank/DDBJ databases">
        <title>The Damaraland mole rat (Fukomys damarensis) genome and evolution of African mole rats.</title>
        <authorList>
            <person name="Gladyshev V.N."/>
            <person name="Fang X."/>
        </authorList>
    </citation>
    <scope>NUCLEOTIDE SEQUENCE [LARGE SCALE GENOMIC DNA]</scope>
    <source>
        <tissue evidence="1">Liver</tissue>
    </source>
</reference>
<dbReference type="InterPro" id="IPR011993">
    <property type="entry name" value="PH-like_dom_sf"/>
</dbReference>
<gene>
    <name evidence="1" type="ORF">H920_14857</name>
</gene>
<protein>
    <submittedName>
        <fullName evidence="1">Oxysterol-binding protein 2</fullName>
    </submittedName>
</protein>
<dbReference type="Gene3D" id="2.30.29.30">
    <property type="entry name" value="Pleckstrin-homology domain (PH domain)/Phosphotyrosine-binding domain (PTB)"/>
    <property type="match status" value="1"/>
</dbReference>
<keyword evidence="2" id="KW-1185">Reference proteome</keyword>
<sequence length="171" mass="18968">MAHTCRGTINLATVQIGMEDSCGILLISGARNYHLKGSSEVDRQQWITALELAKAKAVRMMNTHSEWWLLSLHPSFRFLSYRFQYSLEQGSFLDHFWPSQLPPGAGAGKRTGEQAAAVWPGNYVEFWQETRVTGSESGRRKQVSSRICAPTAALGPLAEIRDSASRSLLIG</sequence>
<evidence type="ECO:0000313" key="1">
    <source>
        <dbReference type="EMBL" id="KFO23653.1"/>
    </source>
</evidence>
<dbReference type="Proteomes" id="UP000028990">
    <property type="component" value="Unassembled WGS sequence"/>
</dbReference>